<evidence type="ECO:0000259" key="9">
    <source>
        <dbReference type="PROSITE" id="PS50240"/>
    </source>
</evidence>
<dbReference type="PROSITE" id="PS00134">
    <property type="entry name" value="TRYPSIN_HIS"/>
    <property type="match status" value="1"/>
</dbReference>
<sequence length="399" mass="43176">MVVKAAQWTAIAAVAVLCATQTTEVCCATDDDAVQSVTSPLWGNIVNGEAASEAPSWMVSLQGEKSGHFCGGTLIDPSWVLTAAHCLPGGAVPGRMVLGASDLNDESAPAQVRVVGRESDRKFTTYVHPDFTGTAGKNDIALVHVTPPFQVTSDDIMILNADPAAEDAESDLWPTVTGWGTIKFGSSEMETELRTADIPLVPIQDCRSLYGSTLVLDSNLCAAGGDTSACQGDSGSPLFRTRDDDRAVQLGIVAWGHGCGWVGYYGVYVKVRSFRSFILEYVPNAIFSDDIDDDDDDDDDGTDTALKLYQNQEDACRKLSRRRCKNRANRATCHYAGKRCRAHPIEGMLVSTFCAVMSISRSWCSLDRFAQNCYWDSGICSAIQTPSPTPMPTMRELLR</sequence>
<keyword evidence="6" id="KW-0325">Glycoprotein</keyword>
<dbReference type="InterPro" id="IPR001254">
    <property type="entry name" value="Trypsin_dom"/>
</dbReference>
<reference evidence="10 11" key="1">
    <citation type="submission" date="2017-12" db="EMBL/GenBank/DDBJ databases">
        <title>Sequencing, de novo assembly and annotation of complete genome of a new Thraustochytrid species, strain FCC1311.</title>
        <authorList>
            <person name="Sedici K."/>
            <person name="Godart F."/>
            <person name="Aiese Cigliano R."/>
            <person name="Sanseverino W."/>
            <person name="Barakat M."/>
            <person name="Ortet P."/>
            <person name="Marechal E."/>
            <person name="Cagnac O."/>
            <person name="Amato A."/>
        </authorList>
    </citation>
    <scope>NUCLEOTIDE SEQUENCE [LARGE SCALE GENOMIC DNA]</scope>
</reference>
<dbReference type="PANTHER" id="PTHR24252">
    <property type="entry name" value="ACROSIN-RELATED"/>
    <property type="match status" value="1"/>
</dbReference>
<keyword evidence="7 10" id="KW-0645">Protease</keyword>
<dbReference type="PANTHER" id="PTHR24252:SF7">
    <property type="entry name" value="HYALIN"/>
    <property type="match status" value="1"/>
</dbReference>
<dbReference type="PRINTS" id="PR00722">
    <property type="entry name" value="CHYMOTRYPSIN"/>
</dbReference>
<keyword evidence="7" id="KW-0720">Serine protease</keyword>
<dbReference type="InterPro" id="IPR009003">
    <property type="entry name" value="Peptidase_S1_PA"/>
</dbReference>
<organism evidence="10 11">
    <name type="scientific">Hondaea fermentalgiana</name>
    <dbReference type="NCBI Taxonomy" id="2315210"/>
    <lineage>
        <taxon>Eukaryota</taxon>
        <taxon>Sar</taxon>
        <taxon>Stramenopiles</taxon>
        <taxon>Bigyra</taxon>
        <taxon>Labyrinthulomycetes</taxon>
        <taxon>Thraustochytrida</taxon>
        <taxon>Thraustochytriidae</taxon>
        <taxon>Hondaea</taxon>
    </lineage>
</organism>
<dbReference type="InterPro" id="IPR018114">
    <property type="entry name" value="TRYPSIN_HIS"/>
</dbReference>
<keyword evidence="7" id="KW-0378">Hydrolase</keyword>
<evidence type="ECO:0000313" key="11">
    <source>
        <dbReference type="Proteomes" id="UP000241890"/>
    </source>
</evidence>
<dbReference type="Proteomes" id="UP000241890">
    <property type="component" value="Unassembled WGS sequence"/>
</dbReference>
<evidence type="ECO:0000256" key="7">
    <source>
        <dbReference type="RuleBase" id="RU363034"/>
    </source>
</evidence>
<dbReference type="PROSITE" id="PS00135">
    <property type="entry name" value="TRYPSIN_SER"/>
    <property type="match status" value="1"/>
</dbReference>
<dbReference type="Gene3D" id="2.40.10.10">
    <property type="entry name" value="Trypsin-like serine proteases"/>
    <property type="match status" value="1"/>
</dbReference>
<evidence type="ECO:0000256" key="5">
    <source>
        <dbReference type="ARBA" id="ARBA00023157"/>
    </source>
</evidence>
<dbReference type="Pfam" id="PF00089">
    <property type="entry name" value="Trypsin"/>
    <property type="match status" value="1"/>
</dbReference>
<feature type="signal peptide" evidence="8">
    <location>
        <begin position="1"/>
        <end position="27"/>
    </location>
</feature>
<evidence type="ECO:0000313" key="10">
    <source>
        <dbReference type="EMBL" id="GBG34333.1"/>
    </source>
</evidence>
<name>A0A2R5GZY5_9STRA</name>
<gene>
    <name evidence="10" type="ORF">FCC1311_105562</name>
</gene>
<evidence type="ECO:0000256" key="6">
    <source>
        <dbReference type="ARBA" id="ARBA00023180"/>
    </source>
</evidence>
<comment type="subcellular location">
    <subcellularLocation>
        <location evidence="1">Secreted</location>
    </subcellularLocation>
</comment>
<dbReference type="GO" id="GO:0006508">
    <property type="term" value="P:proteolysis"/>
    <property type="evidence" value="ECO:0007669"/>
    <property type="project" value="UniProtKB-KW"/>
</dbReference>
<feature type="domain" description="Peptidase S1" evidence="9">
    <location>
        <begin position="45"/>
        <end position="283"/>
    </location>
</feature>
<dbReference type="FunFam" id="2.40.10.10:FF:000054">
    <property type="entry name" value="Complement C1r subcomponent"/>
    <property type="match status" value="1"/>
</dbReference>
<dbReference type="InterPro" id="IPR033116">
    <property type="entry name" value="TRYPSIN_SER"/>
</dbReference>
<evidence type="ECO:0000256" key="8">
    <source>
        <dbReference type="SAM" id="SignalP"/>
    </source>
</evidence>
<dbReference type="InterPro" id="IPR001314">
    <property type="entry name" value="Peptidase_S1A"/>
</dbReference>
<evidence type="ECO:0000256" key="4">
    <source>
        <dbReference type="ARBA" id="ARBA00023026"/>
    </source>
</evidence>
<keyword evidence="2" id="KW-0964">Secreted</keyword>
<dbReference type="SUPFAM" id="SSF50494">
    <property type="entry name" value="Trypsin-like serine proteases"/>
    <property type="match status" value="1"/>
</dbReference>
<dbReference type="EMBL" id="BEYU01000187">
    <property type="protein sequence ID" value="GBG34333.1"/>
    <property type="molecule type" value="Genomic_DNA"/>
</dbReference>
<feature type="chain" id="PRO_5015307041" evidence="8">
    <location>
        <begin position="28"/>
        <end position="399"/>
    </location>
</feature>
<proteinExistence type="predicted"/>
<keyword evidence="5" id="KW-1015">Disulfide bond</keyword>
<dbReference type="InParanoid" id="A0A2R5GZY5"/>
<dbReference type="GO" id="GO:0004252">
    <property type="term" value="F:serine-type endopeptidase activity"/>
    <property type="evidence" value="ECO:0007669"/>
    <property type="project" value="InterPro"/>
</dbReference>
<dbReference type="SMART" id="SM00020">
    <property type="entry name" value="Tryp_SPc"/>
    <property type="match status" value="1"/>
</dbReference>
<dbReference type="PROSITE" id="PS50240">
    <property type="entry name" value="TRYPSIN_DOM"/>
    <property type="match status" value="1"/>
</dbReference>
<dbReference type="CDD" id="cd00190">
    <property type="entry name" value="Tryp_SPc"/>
    <property type="match status" value="1"/>
</dbReference>
<dbReference type="GO" id="GO:0005576">
    <property type="term" value="C:extracellular region"/>
    <property type="evidence" value="ECO:0007669"/>
    <property type="project" value="UniProtKB-SubCell"/>
</dbReference>
<keyword evidence="3 8" id="KW-0732">Signal</keyword>
<evidence type="ECO:0000256" key="2">
    <source>
        <dbReference type="ARBA" id="ARBA00022525"/>
    </source>
</evidence>
<protein>
    <submittedName>
        <fullName evidence="10">Serine protease 27</fullName>
    </submittedName>
</protein>
<keyword evidence="4" id="KW-0843">Virulence</keyword>
<evidence type="ECO:0000256" key="1">
    <source>
        <dbReference type="ARBA" id="ARBA00004613"/>
    </source>
</evidence>
<keyword evidence="11" id="KW-1185">Reference proteome</keyword>
<accession>A0A2R5GZY5</accession>
<dbReference type="OrthoDB" id="70176at2759"/>
<dbReference type="FunFam" id="2.40.10.10:FF:000068">
    <property type="entry name" value="transmembrane protease serine 2"/>
    <property type="match status" value="1"/>
</dbReference>
<comment type="caution">
    <text evidence="10">The sequence shown here is derived from an EMBL/GenBank/DDBJ whole genome shotgun (WGS) entry which is preliminary data.</text>
</comment>
<dbReference type="InterPro" id="IPR043504">
    <property type="entry name" value="Peptidase_S1_PA_chymotrypsin"/>
</dbReference>
<dbReference type="AlphaFoldDB" id="A0A2R5GZY5"/>
<evidence type="ECO:0000256" key="3">
    <source>
        <dbReference type="ARBA" id="ARBA00022729"/>
    </source>
</evidence>